<dbReference type="Proteomes" id="UP000550501">
    <property type="component" value="Unassembled WGS sequence"/>
</dbReference>
<evidence type="ECO:0000256" key="1">
    <source>
        <dbReference type="SAM" id="MobiDB-lite"/>
    </source>
</evidence>
<comment type="caution">
    <text evidence="2">The sequence shown here is derived from an EMBL/GenBank/DDBJ whole genome shotgun (WGS) entry which is preliminary data.</text>
</comment>
<feature type="region of interest" description="Disordered" evidence="1">
    <location>
        <begin position="1"/>
        <end position="23"/>
    </location>
</feature>
<reference evidence="2 3" key="1">
    <citation type="submission" date="2020-08" db="EMBL/GenBank/DDBJ databases">
        <title>The Agave Microbiome: Exploring the role of microbial communities in plant adaptations to desert environments.</title>
        <authorList>
            <person name="Partida-Martinez L.P."/>
        </authorList>
    </citation>
    <scope>NUCLEOTIDE SEQUENCE [LARGE SCALE GENOMIC DNA]</scope>
    <source>
        <strain evidence="2 3">AT2.18</strain>
    </source>
</reference>
<sequence>MNSPLPGATSLQPRRMHQHDIDGHIGRCEGGAYHRAVDGLVHPVGIPGSGWALSDALAAARSAHG</sequence>
<dbReference type="EMBL" id="JACHVU010000005">
    <property type="protein sequence ID" value="MBB2991247.1"/>
    <property type="molecule type" value="Genomic_DNA"/>
</dbReference>
<protein>
    <submittedName>
        <fullName evidence="2">Uncharacterized protein</fullName>
    </submittedName>
</protein>
<organism evidence="2 3">
    <name type="scientific">Mycolicibacterium iranicum</name>
    <name type="common">Mycobacterium iranicum</name>
    <dbReference type="NCBI Taxonomy" id="912594"/>
    <lineage>
        <taxon>Bacteria</taxon>
        <taxon>Bacillati</taxon>
        <taxon>Actinomycetota</taxon>
        <taxon>Actinomycetes</taxon>
        <taxon>Mycobacteriales</taxon>
        <taxon>Mycobacteriaceae</taxon>
        <taxon>Mycolicibacterium</taxon>
    </lineage>
</organism>
<dbReference type="RefSeq" id="WP_183468771.1">
    <property type="nucleotide sequence ID" value="NZ_JACHVU010000005.1"/>
</dbReference>
<keyword evidence="3" id="KW-1185">Reference proteome</keyword>
<evidence type="ECO:0000313" key="2">
    <source>
        <dbReference type="EMBL" id="MBB2991247.1"/>
    </source>
</evidence>
<evidence type="ECO:0000313" key="3">
    <source>
        <dbReference type="Proteomes" id="UP000550501"/>
    </source>
</evidence>
<accession>A0A839Q6G3</accession>
<name>A0A839Q6G3_MYCIR</name>
<dbReference type="AlphaFoldDB" id="A0A839Q6G3"/>
<proteinExistence type="predicted"/>
<gene>
    <name evidence="2" type="ORF">FHR72_002731</name>
</gene>